<dbReference type="Proteomes" id="UP000651977">
    <property type="component" value="Unassembled WGS sequence"/>
</dbReference>
<sequence>MFMTKLQLNPELEQRNDQYVFWILLAQAPILLLSGFVGAKLTAFAVVSAVAVLLLATLSYRLLKGCGLFSVVAAVLMMSVSALLIQSQLGMIEMHFHIFAAMAVFLVYQRWQPLLAALLTVAVHHVLFTFIQLSSASLMGLPIVIFAGDCNWMITLVHAIFAAAETGILILLAGFMRRESGANQRIASAIEYISENKDLSLRLSGGSSNAERAFNSMLEQLAELFADYHQIAENMSATTEQLSKISEQTRHEVADYNQQALEIADITEHLASQIKQVADNSQLSAEQAQQATKASQQDRQQALNVMEDMRILESSTNQVKGSLSELTDDVTAITGLLDAIRSISEQTNLLALNAAIEAARAGESGRGFAVVADEVRALAGRANDSTEEIAKVLQRLNSSMEKTVEAMDLGQQRTQQNVQHANDIAQGLQQRSVQISEVARLSHDVAEQTVEQSSVLQGVGGNISSSTERVGHLAENVRVLAEVAQQIQALTQAYEQKAASYKVQ</sequence>
<dbReference type="Gene3D" id="1.10.287.950">
    <property type="entry name" value="Methyl-accepting chemotaxis protein"/>
    <property type="match status" value="1"/>
</dbReference>
<feature type="transmembrane region" description="Helical" evidence="9">
    <location>
        <begin position="67"/>
        <end position="85"/>
    </location>
</feature>
<feature type="transmembrane region" description="Helical" evidence="9">
    <location>
        <begin position="20"/>
        <end position="37"/>
    </location>
</feature>
<feature type="domain" description="Methyl-accepting transducer" evidence="10">
    <location>
        <begin position="231"/>
        <end position="467"/>
    </location>
</feature>
<dbReference type="SMART" id="SM00283">
    <property type="entry name" value="MA"/>
    <property type="match status" value="1"/>
</dbReference>
<proteinExistence type="inferred from homology"/>
<name>A0ABQ1I0L1_9ALTE</name>
<gene>
    <name evidence="12" type="ORF">GCM10007414_17960</name>
</gene>
<dbReference type="SUPFAM" id="SSF58104">
    <property type="entry name" value="Methyl-accepting chemotaxis protein (MCP) signaling domain"/>
    <property type="match status" value="1"/>
</dbReference>
<evidence type="ECO:0000313" key="13">
    <source>
        <dbReference type="Proteomes" id="UP000651977"/>
    </source>
</evidence>
<feature type="transmembrane region" description="Helical" evidence="9">
    <location>
        <begin position="152"/>
        <end position="175"/>
    </location>
</feature>
<keyword evidence="13" id="KW-1185">Reference proteome</keyword>
<dbReference type="EMBL" id="BMDY01000009">
    <property type="protein sequence ID" value="GGB05057.1"/>
    <property type="molecule type" value="Genomic_DNA"/>
</dbReference>
<organism evidence="12 13">
    <name type="scientific">Agarivorans gilvus</name>
    <dbReference type="NCBI Taxonomy" id="680279"/>
    <lineage>
        <taxon>Bacteria</taxon>
        <taxon>Pseudomonadati</taxon>
        <taxon>Pseudomonadota</taxon>
        <taxon>Gammaproteobacteria</taxon>
        <taxon>Alteromonadales</taxon>
        <taxon>Alteromonadaceae</taxon>
        <taxon>Agarivorans</taxon>
    </lineage>
</organism>
<dbReference type="PROSITE" id="PS50192">
    <property type="entry name" value="T_SNARE"/>
    <property type="match status" value="1"/>
</dbReference>
<reference evidence="13" key="1">
    <citation type="journal article" date="2019" name="Int. J. Syst. Evol. Microbiol.">
        <title>The Global Catalogue of Microorganisms (GCM) 10K type strain sequencing project: providing services to taxonomists for standard genome sequencing and annotation.</title>
        <authorList>
            <consortium name="The Broad Institute Genomics Platform"/>
            <consortium name="The Broad Institute Genome Sequencing Center for Infectious Disease"/>
            <person name="Wu L."/>
            <person name="Ma J."/>
        </authorList>
    </citation>
    <scope>NUCLEOTIDE SEQUENCE [LARGE SCALE GENOMIC DNA]</scope>
    <source>
        <strain evidence="13">CGMCC 1.10131</strain>
    </source>
</reference>
<keyword evidence="5 9" id="KW-0472">Membrane</keyword>
<dbReference type="InterPro" id="IPR000727">
    <property type="entry name" value="T_SNARE_dom"/>
</dbReference>
<evidence type="ECO:0000256" key="7">
    <source>
        <dbReference type="ARBA" id="ARBA00029447"/>
    </source>
</evidence>
<feature type="transmembrane region" description="Helical" evidence="9">
    <location>
        <begin position="115"/>
        <end position="146"/>
    </location>
</feature>
<dbReference type="Pfam" id="PF00015">
    <property type="entry name" value="MCPsignal"/>
    <property type="match status" value="1"/>
</dbReference>
<keyword evidence="4 9" id="KW-1133">Transmembrane helix</keyword>
<keyword evidence="6 8" id="KW-0807">Transducer</keyword>
<feature type="transmembrane region" description="Helical" evidence="9">
    <location>
        <begin position="91"/>
        <end position="108"/>
    </location>
</feature>
<comment type="caution">
    <text evidence="12">The sequence shown here is derived from an EMBL/GenBank/DDBJ whole genome shotgun (WGS) entry which is preliminary data.</text>
</comment>
<evidence type="ECO:0000259" key="11">
    <source>
        <dbReference type="PROSITE" id="PS50192"/>
    </source>
</evidence>
<evidence type="ECO:0000313" key="12">
    <source>
        <dbReference type="EMBL" id="GGB05057.1"/>
    </source>
</evidence>
<keyword evidence="3 9" id="KW-0812">Transmembrane</keyword>
<evidence type="ECO:0000256" key="9">
    <source>
        <dbReference type="SAM" id="Phobius"/>
    </source>
</evidence>
<keyword evidence="2" id="KW-0997">Cell inner membrane</keyword>
<evidence type="ECO:0000256" key="4">
    <source>
        <dbReference type="ARBA" id="ARBA00022989"/>
    </source>
</evidence>
<evidence type="ECO:0000256" key="5">
    <source>
        <dbReference type="ARBA" id="ARBA00023136"/>
    </source>
</evidence>
<evidence type="ECO:0000256" key="2">
    <source>
        <dbReference type="ARBA" id="ARBA00022519"/>
    </source>
</evidence>
<evidence type="ECO:0000259" key="10">
    <source>
        <dbReference type="PROSITE" id="PS50111"/>
    </source>
</evidence>
<dbReference type="PROSITE" id="PS50111">
    <property type="entry name" value="CHEMOTAXIS_TRANSDUC_2"/>
    <property type="match status" value="1"/>
</dbReference>
<comment type="similarity">
    <text evidence="7">Belongs to the methyl-accepting chemotaxis (MCP) protein family.</text>
</comment>
<evidence type="ECO:0000256" key="6">
    <source>
        <dbReference type="ARBA" id="ARBA00023224"/>
    </source>
</evidence>
<dbReference type="PANTHER" id="PTHR32089">
    <property type="entry name" value="METHYL-ACCEPTING CHEMOTAXIS PROTEIN MCPB"/>
    <property type="match status" value="1"/>
</dbReference>
<accession>A0ABQ1I0L1</accession>
<dbReference type="InterPro" id="IPR004089">
    <property type="entry name" value="MCPsignal_dom"/>
</dbReference>
<dbReference type="PANTHER" id="PTHR32089:SF119">
    <property type="entry name" value="METHYL-ACCEPTING CHEMOTAXIS PROTEIN CTPL"/>
    <property type="match status" value="1"/>
</dbReference>
<evidence type="ECO:0000256" key="1">
    <source>
        <dbReference type="ARBA" id="ARBA00004429"/>
    </source>
</evidence>
<feature type="transmembrane region" description="Helical" evidence="9">
    <location>
        <begin position="43"/>
        <end position="60"/>
    </location>
</feature>
<evidence type="ECO:0000256" key="8">
    <source>
        <dbReference type="PROSITE-ProRule" id="PRU00284"/>
    </source>
</evidence>
<protein>
    <submittedName>
        <fullName evidence="12">Methyl-accepting chemotaxis protein</fullName>
    </submittedName>
</protein>
<comment type="subcellular location">
    <subcellularLocation>
        <location evidence="1">Cell inner membrane</location>
        <topology evidence="1">Multi-pass membrane protein</topology>
    </subcellularLocation>
</comment>
<evidence type="ECO:0000256" key="3">
    <source>
        <dbReference type="ARBA" id="ARBA00022692"/>
    </source>
</evidence>
<feature type="domain" description="T-SNARE coiled-coil homology" evidence="11">
    <location>
        <begin position="418"/>
        <end position="480"/>
    </location>
</feature>
<keyword evidence="2" id="KW-1003">Cell membrane</keyword>